<evidence type="ECO:0000256" key="2">
    <source>
        <dbReference type="ARBA" id="ARBA00022980"/>
    </source>
</evidence>
<dbReference type="AlphaFoldDB" id="A0AAJ6K0T0"/>
<name>A0AAJ6K0T0_CARRU</name>
<dbReference type="RefSeq" id="WP_280956216.1">
    <property type="nucleotide sequence ID" value="NZ_CP092148.1"/>
</dbReference>
<dbReference type="GO" id="GO:0006412">
    <property type="term" value="P:translation"/>
    <property type="evidence" value="ECO:0007669"/>
    <property type="project" value="UniProtKB-UniRule"/>
</dbReference>
<protein>
    <recommendedName>
        <fullName evidence="4">Small ribosomal subunit protein uS11</fullName>
    </recommendedName>
</protein>
<dbReference type="GO" id="GO:0005840">
    <property type="term" value="C:ribosome"/>
    <property type="evidence" value="ECO:0007669"/>
    <property type="project" value="UniProtKB-KW"/>
</dbReference>
<dbReference type="PANTHER" id="PTHR11759">
    <property type="entry name" value="40S RIBOSOMAL PROTEIN S14/30S RIBOSOMAL PROTEIN S11"/>
    <property type="match status" value="1"/>
</dbReference>
<dbReference type="Pfam" id="PF00411">
    <property type="entry name" value="Ribosomal_S11"/>
    <property type="match status" value="1"/>
</dbReference>
<proteinExistence type="inferred from homology"/>
<dbReference type="PIRSF" id="PIRSF002131">
    <property type="entry name" value="Ribosomal_S11"/>
    <property type="match status" value="1"/>
</dbReference>
<dbReference type="HAMAP" id="MF_01310">
    <property type="entry name" value="Ribosomal_uS11"/>
    <property type="match status" value="1"/>
</dbReference>
<comment type="similarity">
    <text evidence="1 4">Belongs to the universal ribosomal protein uS11 family.</text>
</comment>
<dbReference type="EMBL" id="CP092148">
    <property type="protein sequence ID" value="WGS67208.1"/>
    <property type="molecule type" value="Genomic_DNA"/>
</dbReference>
<dbReference type="GO" id="GO:1990904">
    <property type="term" value="C:ribonucleoprotein complex"/>
    <property type="evidence" value="ECO:0007669"/>
    <property type="project" value="UniProtKB-KW"/>
</dbReference>
<dbReference type="InterPro" id="IPR036967">
    <property type="entry name" value="Ribosomal_uS11_sf"/>
</dbReference>
<gene>
    <name evidence="4 5" type="primary">rpsK</name>
    <name evidence="5" type="ORF">MEJ65_00900</name>
</gene>
<comment type="function">
    <text evidence="4">Located on the platform of the 30S subunit, it bridges several disparate RNA helices of the 16S rRNA. Forms part of the Shine-Dalgarno cleft in the 70S ribosome.</text>
</comment>
<dbReference type="SUPFAM" id="SSF53137">
    <property type="entry name" value="Translational machinery components"/>
    <property type="match status" value="1"/>
</dbReference>
<dbReference type="InterPro" id="IPR001971">
    <property type="entry name" value="Ribosomal_uS11"/>
</dbReference>
<sequence>MKKYDTFQGVIYINSTFNNTISTLTDLKGNTISWTSSGVLGFKGPKKNTSLASQSISEKISFFAVNKNIRIVDVYVKGISIGKEILLRIINNCGIYIRSITDITPLPHNGCRKKKKEEYNEN</sequence>
<evidence type="ECO:0000313" key="5">
    <source>
        <dbReference type="EMBL" id="WGS67208.1"/>
    </source>
</evidence>
<evidence type="ECO:0000256" key="1">
    <source>
        <dbReference type="ARBA" id="ARBA00006194"/>
    </source>
</evidence>
<keyword evidence="4" id="KW-0694">RNA-binding</keyword>
<keyword evidence="4" id="KW-0699">rRNA-binding</keyword>
<dbReference type="GO" id="GO:0019843">
    <property type="term" value="F:rRNA binding"/>
    <property type="evidence" value="ECO:0007669"/>
    <property type="project" value="UniProtKB-UniRule"/>
</dbReference>
<evidence type="ECO:0000313" key="6">
    <source>
        <dbReference type="Proteomes" id="UP001237869"/>
    </source>
</evidence>
<organism evidence="5 6">
    <name type="scientific">Carsonella ruddii</name>
    <dbReference type="NCBI Taxonomy" id="114186"/>
    <lineage>
        <taxon>Bacteria</taxon>
        <taxon>Pseudomonadati</taxon>
        <taxon>Pseudomonadota</taxon>
        <taxon>Gammaproteobacteria</taxon>
        <taxon>Oceanospirillales</taxon>
        <taxon>Halomonadaceae</taxon>
        <taxon>Zymobacter group</taxon>
        <taxon>Candidatus Carsonella</taxon>
    </lineage>
</organism>
<keyword evidence="2 4" id="KW-0689">Ribosomal protein</keyword>
<accession>A0AAJ6K0T0</accession>
<evidence type="ECO:0000256" key="3">
    <source>
        <dbReference type="ARBA" id="ARBA00023274"/>
    </source>
</evidence>
<dbReference type="Gene3D" id="3.30.420.80">
    <property type="entry name" value="Ribosomal protein S11"/>
    <property type="match status" value="1"/>
</dbReference>
<keyword evidence="3 4" id="KW-0687">Ribonucleoprotein</keyword>
<dbReference type="GO" id="GO:0003735">
    <property type="term" value="F:structural constituent of ribosome"/>
    <property type="evidence" value="ECO:0007669"/>
    <property type="project" value="InterPro"/>
</dbReference>
<dbReference type="Proteomes" id="UP001237869">
    <property type="component" value="Chromosome"/>
</dbReference>
<comment type="subunit">
    <text evidence="4">Part of the 30S ribosomal subunit. Interacts with proteins S7 and S18. Binds to IF-3.</text>
</comment>
<evidence type="ECO:0000256" key="4">
    <source>
        <dbReference type="HAMAP-Rule" id="MF_01310"/>
    </source>
</evidence>
<dbReference type="NCBIfam" id="NF003698">
    <property type="entry name" value="PRK05309.1"/>
    <property type="match status" value="1"/>
</dbReference>
<reference evidence="5" key="1">
    <citation type="submission" date="2022-02" db="EMBL/GenBank/DDBJ databases">
        <title>Long-read sequencing of the primary endosymbionts of Cacopsylla melanoneura.</title>
        <authorList>
            <person name="Dittmer J."/>
            <person name="Corretto E."/>
            <person name="Stauffer C."/>
            <person name="Schuler H."/>
        </authorList>
    </citation>
    <scope>NUCLEOTIDE SEQUENCE</scope>
    <source>
        <strain evidence="5">Cmel4</strain>
    </source>
</reference>